<dbReference type="Gene3D" id="3.10.130.10">
    <property type="entry name" value="Ribonuclease A-like domain"/>
    <property type="match status" value="1"/>
</dbReference>
<dbReference type="SMART" id="SM00092">
    <property type="entry name" value="RNAse_Pc"/>
    <property type="match status" value="1"/>
</dbReference>
<dbReference type="InterPro" id="IPR001427">
    <property type="entry name" value="RNaseA"/>
</dbReference>
<evidence type="ECO:0000256" key="3">
    <source>
        <dbReference type="ARBA" id="ARBA00022525"/>
    </source>
</evidence>
<evidence type="ECO:0000313" key="8">
    <source>
        <dbReference type="Proteomes" id="UP000297703"/>
    </source>
</evidence>
<evidence type="ECO:0000259" key="6">
    <source>
        <dbReference type="SMART" id="SM00092"/>
    </source>
</evidence>
<dbReference type="Pfam" id="PF00074">
    <property type="entry name" value="RnaseA"/>
    <property type="match status" value="1"/>
</dbReference>
<sequence>MAPSGPCPLLFLTLILLAAGLAQFRPRDTCEWFVREHVDFPNTSATNDHRCYNFLMLNWNLTSPFCKPTHTFILAPASRLRAICGHGVMCDRCHHCDSNAAYPMTTCRMVPGSRPGCCMYRGRAQTSRIHVTCGQGRPVDFDRVL</sequence>
<reference evidence="7 8" key="1">
    <citation type="submission" date="2019-04" db="EMBL/GenBank/DDBJ databases">
        <title>Draft genome of the big-headed turtle Platysternon megacephalum.</title>
        <authorList>
            <person name="Gong S."/>
        </authorList>
    </citation>
    <scope>NUCLEOTIDE SEQUENCE [LARGE SCALE GENOMIC DNA]</scope>
    <source>
        <strain evidence="7">DO16091913</strain>
        <tissue evidence="7">Muscle</tissue>
    </source>
</reference>
<dbReference type="EMBL" id="QXTE01000501">
    <property type="protein sequence ID" value="TFJ97383.1"/>
    <property type="molecule type" value="Genomic_DNA"/>
</dbReference>
<dbReference type="SUPFAM" id="SSF54076">
    <property type="entry name" value="RNase A-like"/>
    <property type="match status" value="1"/>
</dbReference>
<evidence type="ECO:0000256" key="5">
    <source>
        <dbReference type="SAM" id="SignalP"/>
    </source>
</evidence>
<dbReference type="AlphaFoldDB" id="A0A4D9DR94"/>
<dbReference type="OrthoDB" id="9419101at2759"/>
<dbReference type="GO" id="GO:0003676">
    <property type="term" value="F:nucleic acid binding"/>
    <property type="evidence" value="ECO:0007669"/>
    <property type="project" value="InterPro"/>
</dbReference>
<dbReference type="GO" id="GO:0004540">
    <property type="term" value="F:RNA nuclease activity"/>
    <property type="evidence" value="ECO:0007669"/>
    <property type="project" value="TreeGrafter"/>
</dbReference>
<feature type="signal peptide" evidence="5">
    <location>
        <begin position="1"/>
        <end position="22"/>
    </location>
</feature>
<dbReference type="Proteomes" id="UP000297703">
    <property type="component" value="Unassembled WGS sequence"/>
</dbReference>
<keyword evidence="3" id="KW-0964">Secreted</keyword>
<evidence type="ECO:0000313" key="7">
    <source>
        <dbReference type="EMBL" id="TFJ97383.1"/>
    </source>
</evidence>
<keyword evidence="4" id="KW-1015">Disulfide bond</keyword>
<keyword evidence="5" id="KW-0732">Signal</keyword>
<dbReference type="PANTHER" id="PTHR11437">
    <property type="entry name" value="RIBONUCLEASE"/>
    <property type="match status" value="1"/>
</dbReference>
<comment type="similarity">
    <text evidence="2">Belongs to the pancreatic ribonuclease family.</text>
</comment>
<evidence type="ECO:0000256" key="2">
    <source>
        <dbReference type="ARBA" id="ARBA00005600"/>
    </source>
</evidence>
<gene>
    <name evidence="7" type="ORF">DR999_PMT20779</name>
</gene>
<feature type="domain" description="Ribonuclease A-domain" evidence="6">
    <location>
        <begin position="26"/>
        <end position="145"/>
    </location>
</feature>
<keyword evidence="8" id="KW-1185">Reference proteome</keyword>
<comment type="caution">
    <text evidence="7">The sequence shown here is derived from an EMBL/GenBank/DDBJ whole genome shotgun (WGS) entry which is preliminary data.</text>
</comment>
<evidence type="ECO:0000256" key="4">
    <source>
        <dbReference type="ARBA" id="ARBA00023157"/>
    </source>
</evidence>
<dbReference type="GO" id="GO:0005576">
    <property type="term" value="C:extracellular region"/>
    <property type="evidence" value="ECO:0007669"/>
    <property type="project" value="UniProtKB-SubCell"/>
</dbReference>
<feature type="chain" id="PRO_5020028460" evidence="5">
    <location>
        <begin position="23"/>
        <end position="145"/>
    </location>
</feature>
<reference evidence="7 8" key="2">
    <citation type="submission" date="2019-04" db="EMBL/GenBank/DDBJ databases">
        <title>The genome sequence of big-headed turtle.</title>
        <authorList>
            <person name="Gong S."/>
        </authorList>
    </citation>
    <scope>NUCLEOTIDE SEQUENCE [LARGE SCALE GENOMIC DNA]</scope>
    <source>
        <strain evidence="7">DO16091913</strain>
        <tissue evidence="7">Muscle</tissue>
    </source>
</reference>
<protein>
    <submittedName>
        <fullName evidence="7">Interleukin-8-like</fullName>
    </submittedName>
</protein>
<dbReference type="GO" id="GO:0050830">
    <property type="term" value="P:defense response to Gram-positive bacterium"/>
    <property type="evidence" value="ECO:0007669"/>
    <property type="project" value="TreeGrafter"/>
</dbReference>
<dbReference type="InterPro" id="IPR023412">
    <property type="entry name" value="RNaseA_domain"/>
</dbReference>
<dbReference type="InterPro" id="IPR036816">
    <property type="entry name" value="RNaseA-like_dom_sf"/>
</dbReference>
<evidence type="ECO:0000256" key="1">
    <source>
        <dbReference type="ARBA" id="ARBA00004613"/>
    </source>
</evidence>
<proteinExistence type="inferred from homology"/>
<dbReference type="PANTHER" id="PTHR11437:SF10">
    <property type="entry name" value="ANGIOGENIN-RELATED"/>
    <property type="match status" value="1"/>
</dbReference>
<organism evidence="7 8">
    <name type="scientific">Platysternon megacephalum</name>
    <name type="common">big-headed turtle</name>
    <dbReference type="NCBI Taxonomy" id="55544"/>
    <lineage>
        <taxon>Eukaryota</taxon>
        <taxon>Metazoa</taxon>
        <taxon>Chordata</taxon>
        <taxon>Craniata</taxon>
        <taxon>Vertebrata</taxon>
        <taxon>Euteleostomi</taxon>
        <taxon>Archelosauria</taxon>
        <taxon>Testudinata</taxon>
        <taxon>Testudines</taxon>
        <taxon>Cryptodira</taxon>
        <taxon>Durocryptodira</taxon>
        <taxon>Testudinoidea</taxon>
        <taxon>Platysternidae</taxon>
        <taxon>Platysternon</taxon>
    </lineage>
</organism>
<comment type="subcellular location">
    <subcellularLocation>
        <location evidence="1">Secreted</location>
    </subcellularLocation>
</comment>
<name>A0A4D9DR94_9SAUR</name>
<accession>A0A4D9DR94</accession>